<dbReference type="AlphaFoldDB" id="A0A1D3JI07"/>
<protein>
    <submittedName>
        <fullName evidence="2">Fam-m protein</fullName>
    </submittedName>
</protein>
<evidence type="ECO:0000313" key="3">
    <source>
        <dbReference type="Proteomes" id="UP000219813"/>
    </source>
</evidence>
<accession>A0A1D3JI07</accession>
<dbReference type="Pfam" id="PF12420">
    <property type="entry name" value="DUF3671"/>
    <property type="match status" value="1"/>
</dbReference>
<keyword evidence="1" id="KW-0472">Membrane</keyword>
<gene>
    <name evidence="2" type="primary">PmUG01_00015400</name>
    <name evidence="2" type="ORF">PMUG01_00015400</name>
</gene>
<keyword evidence="1" id="KW-0812">Transmembrane</keyword>
<sequence length="258" mass="30579">MMKQKMNLHIIIKICEFLVLTWIYPFINDLNVPNYYLDKCYNNNRMLDTRNYRSLTKNKREKESNIAGVKEGKSIYKKFEKKEIFNNEKESTVRNKLSNGSLLNKAQYYTEIIDYNNGMFDGKHFHFQKKWIKKKYYDDFLEKKKRIHDIALKKIKFKNYGFGVAILFIFFLFGLGLPTLNILSTLNIIQNGVYENTLMHKIWIFIEGCINGIGLNKDNIYLVSLSILLVLLAIVVIIVLTRILRNNEKYNKTKLMID</sequence>
<name>A0A1D3JI07_PLAMA</name>
<dbReference type="GeneID" id="39865610"/>
<feature type="transmembrane region" description="Helical" evidence="1">
    <location>
        <begin position="220"/>
        <end position="244"/>
    </location>
</feature>
<organism evidence="2 3">
    <name type="scientific">Plasmodium malariae</name>
    <dbReference type="NCBI Taxonomy" id="5858"/>
    <lineage>
        <taxon>Eukaryota</taxon>
        <taxon>Sar</taxon>
        <taxon>Alveolata</taxon>
        <taxon>Apicomplexa</taxon>
        <taxon>Aconoidasida</taxon>
        <taxon>Haemosporida</taxon>
        <taxon>Plasmodiidae</taxon>
        <taxon>Plasmodium</taxon>
        <taxon>Plasmodium (Plasmodium)</taxon>
    </lineage>
</organism>
<proteinExistence type="predicted"/>
<dbReference type="OrthoDB" id="10669034at2759"/>
<evidence type="ECO:0000313" key="2">
    <source>
        <dbReference type="EMBL" id="SBT85909.1"/>
    </source>
</evidence>
<evidence type="ECO:0000256" key="1">
    <source>
        <dbReference type="SAM" id="Phobius"/>
    </source>
</evidence>
<dbReference type="VEuPathDB" id="PlasmoDB:PmUG01_00015400"/>
<reference evidence="2 3" key="1">
    <citation type="submission" date="2016-06" db="EMBL/GenBank/DDBJ databases">
        <authorList>
            <consortium name="Pathogen Informatics"/>
        </authorList>
    </citation>
    <scope>NUCLEOTIDE SEQUENCE [LARGE SCALE GENOMIC DNA]</scope>
</reference>
<dbReference type="EMBL" id="FLRL01000033">
    <property type="protein sequence ID" value="SBT85909.1"/>
    <property type="molecule type" value="Genomic_DNA"/>
</dbReference>
<keyword evidence="3" id="KW-1185">Reference proteome</keyword>
<dbReference type="Proteomes" id="UP000219813">
    <property type="component" value="Unassembled WGS sequence"/>
</dbReference>
<feature type="transmembrane region" description="Helical" evidence="1">
    <location>
        <begin position="160"/>
        <end position="177"/>
    </location>
</feature>
<dbReference type="RefSeq" id="XP_028859183.1">
    <property type="nucleotide sequence ID" value="XM_029005722.1"/>
</dbReference>
<dbReference type="InterPro" id="IPR022139">
    <property type="entry name" value="Fam-L/Fam-M-like_plasmodium"/>
</dbReference>
<dbReference type="KEGG" id="pmal:PMUG01_00015400"/>
<keyword evidence="1" id="KW-1133">Transmembrane helix</keyword>